<keyword evidence="3" id="KW-1185">Reference proteome</keyword>
<organism evidence="2 3">
    <name type="scientific">Phyllosticta citribraziliensis</name>
    <dbReference type="NCBI Taxonomy" id="989973"/>
    <lineage>
        <taxon>Eukaryota</taxon>
        <taxon>Fungi</taxon>
        <taxon>Dikarya</taxon>
        <taxon>Ascomycota</taxon>
        <taxon>Pezizomycotina</taxon>
        <taxon>Dothideomycetes</taxon>
        <taxon>Dothideomycetes incertae sedis</taxon>
        <taxon>Botryosphaeriales</taxon>
        <taxon>Phyllostictaceae</taxon>
        <taxon>Phyllosticta</taxon>
    </lineage>
</organism>
<keyword evidence="1" id="KW-0472">Membrane</keyword>
<proteinExistence type="predicted"/>
<name>A0ABR1LQQ3_9PEZI</name>
<feature type="transmembrane region" description="Helical" evidence="1">
    <location>
        <begin position="155"/>
        <end position="177"/>
    </location>
</feature>
<keyword evidence="1" id="KW-1133">Transmembrane helix</keyword>
<dbReference type="GeneID" id="92028560"/>
<evidence type="ECO:0000313" key="3">
    <source>
        <dbReference type="Proteomes" id="UP001360953"/>
    </source>
</evidence>
<evidence type="ECO:0000313" key="2">
    <source>
        <dbReference type="EMBL" id="KAK7537034.1"/>
    </source>
</evidence>
<keyword evidence="1" id="KW-0812">Transmembrane</keyword>
<sequence length="178" mass="19049">MRLSFFLIYNGSLRLDWSCSSGVGSHVVGKGLFQTWIQIAAGILREGWKRWSGFARAGAGASITTPATLRLGIGASDCWCLRCRRPSPMYTYEQVVVSMSVHLPTCLSACFFVYTSRTLAAVPLRSAPRCASSFVSSTQETHCGLSETFGPPCTITYTTITITAAAATAAAACCLAVR</sequence>
<accession>A0ABR1LQQ3</accession>
<dbReference type="EMBL" id="JBBPEH010000006">
    <property type="protein sequence ID" value="KAK7537034.1"/>
    <property type="molecule type" value="Genomic_DNA"/>
</dbReference>
<reference evidence="2 3" key="1">
    <citation type="submission" date="2024-04" db="EMBL/GenBank/DDBJ databases">
        <title>Phyllosticta paracitricarpa is synonymous to the EU quarantine fungus P. citricarpa based on phylogenomic analyses.</title>
        <authorList>
            <consortium name="Lawrence Berkeley National Laboratory"/>
            <person name="Van ingen-buijs V.A."/>
            <person name="Van westerhoven A.C."/>
            <person name="Haridas S."/>
            <person name="Skiadas P."/>
            <person name="Martin F."/>
            <person name="Groenewald J.Z."/>
            <person name="Crous P.W."/>
            <person name="Seidl M.F."/>
        </authorList>
    </citation>
    <scope>NUCLEOTIDE SEQUENCE [LARGE SCALE GENOMIC DNA]</scope>
    <source>
        <strain evidence="2 3">CPC 17464</strain>
    </source>
</reference>
<comment type="caution">
    <text evidence="2">The sequence shown here is derived from an EMBL/GenBank/DDBJ whole genome shotgun (WGS) entry which is preliminary data.</text>
</comment>
<dbReference type="Proteomes" id="UP001360953">
    <property type="component" value="Unassembled WGS sequence"/>
</dbReference>
<protein>
    <submittedName>
        <fullName evidence="2">Uncharacterized protein</fullName>
    </submittedName>
</protein>
<dbReference type="RefSeq" id="XP_066655185.1">
    <property type="nucleotide sequence ID" value="XM_066795654.1"/>
</dbReference>
<gene>
    <name evidence="2" type="ORF">J3D65DRAFT_362567</name>
</gene>
<evidence type="ECO:0000256" key="1">
    <source>
        <dbReference type="SAM" id="Phobius"/>
    </source>
</evidence>